<keyword evidence="2" id="KW-1185">Reference proteome</keyword>
<protein>
    <submittedName>
        <fullName evidence="1">Uncharacterized protein</fullName>
    </submittedName>
</protein>
<comment type="caution">
    <text evidence="1">The sequence shown here is derived from an EMBL/GenBank/DDBJ whole genome shotgun (WGS) entry which is preliminary data.</text>
</comment>
<dbReference type="EMBL" id="NBNE01001199">
    <property type="protein sequence ID" value="OWZ15072.1"/>
    <property type="molecule type" value="Genomic_DNA"/>
</dbReference>
<gene>
    <name evidence="1" type="ORF">PHMEG_00011357</name>
</gene>
<sequence length="130" mass="14867">MARAPNRSPPESQLIGSLLRRHVRLPIEADKARRDLFKSISKSDRILNVLIRHVKTSDGITDRRNVVKELTDAPVFCFGLAVVWTSSCSVFYANSLCLTQTSHLKKSRQTLWEILEWTTCPITYKPIEEV</sequence>
<dbReference type="AlphaFoldDB" id="A0A225WBY1"/>
<reference evidence="2" key="1">
    <citation type="submission" date="2017-03" db="EMBL/GenBank/DDBJ databases">
        <title>Phytopthora megakarya and P. palmivora, two closely related causual agents of cacao black pod achieved similar genome size and gene model numbers by different mechanisms.</title>
        <authorList>
            <person name="Ali S."/>
            <person name="Shao J."/>
            <person name="Larry D.J."/>
            <person name="Kronmiller B."/>
            <person name="Shen D."/>
            <person name="Strem M.D."/>
            <person name="Melnick R.L."/>
            <person name="Guiltinan M.J."/>
            <person name="Tyler B.M."/>
            <person name="Meinhardt L.W."/>
            <person name="Bailey B.A."/>
        </authorList>
    </citation>
    <scope>NUCLEOTIDE SEQUENCE [LARGE SCALE GENOMIC DNA]</scope>
    <source>
        <strain evidence="2">zdho120</strain>
    </source>
</reference>
<name>A0A225WBY1_9STRA</name>
<dbReference type="Proteomes" id="UP000198211">
    <property type="component" value="Unassembled WGS sequence"/>
</dbReference>
<accession>A0A225WBY1</accession>
<evidence type="ECO:0000313" key="1">
    <source>
        <dbReference type="EMBL" id="OWZ15072.1"/>
    </source>
</evidence>
<dbReference type="OrthoDB" id="125698at2759"/>
<organism evidence="1 2">
    <name type="scientific">Phytophthora megakarya</name>
    <dbReference type="NCBI Taxonomy" id="4795"/>
    <lineage>
        <taxon>Eukaryota</taxon>
        <taxon>Sar</taxon>
        <taxon>Stramenopiles</taxon>
        <taxon>Oomycota</taxon>
        <taxon>Peronosporomycetes</taxon>
        <taxon>Peronosporales</taxon>
        <taxon>Peronosporaceae</taxon>
        <taxon>Phytophthora</taxon>
    </lineage>
</organism>
<proteinExistence type="predicted"/>
<evidence type="ECO:0000313" key="2">
    <source>
        <dbReference type="Proteomes" id="UP000198211"/>
    </source>
</evidence>